<reference evidence="1 2" key="1">
    <citation type="submission" date="2020-05" db="EMBL/GenBank/DDBJ databases">
        <title>Tigecycline resistant gene in Empedobacter stercoris.</title>
        <authorList>
            <person name="Chen Y."/>
            <person name="Cheng Y."/>
            <person name="Zhou K."/>
        </authorList>
    </citation>
    <scope>NUCLEOTIDE SEQUENCE [LARGE SCALE GENOMIC DNA]</scope>
    <source>
        <strain evidence="1 2">ES202</strain>
    </source>
</reference>
<keyword evidence="2" id="KW-1185">Reference proteome</keyword>
<accession>A0ABX1WPQ3</accession>
<dbReference type="EMBL" id="JABFOQ010000048">
    <property type="protein sequence ID" value="NOJ76686.1"/>
    <property type="molecule type" value="Genomic_DNA"/>
</dbReference>
<comment type="caution">
    <text evidence="1">The sequence shown here is derived from an EMBL/GenBank/DDBJ whole genome shotgun (WGS) entry which is preliminary data.</text>
</comment>
<organism evidence="1 2">
    <name type="scientific">Empedobacter stercoris</name>
    <dbReference type="NCBI Taxonomy" id="1628248"/>
    <lineage>
        <taxon>Bacteria</taxon>
        <taxon>Pseudomonadati</taxon>
        <taxon>Bacteroidota</taxon>
        <taxon>Flavobacteriia</taxon>
        <taxon>Flavobacteriales</taxon>
        <taxon>Weeksellaceae</taxon>
        <taxon>Empedobacter</taxon>
    </lineage>
</organism>
<name>A0ABX1WPQ3_9FLAO</name>
<evidence type="ECO:0000313" key="2">
    <source>
        <dbReference type="Proteomes" id="UP000580344"/>
    </source>
</evidence>
<dbReference type="Proteomes" id="UP000580344">
    <property type="component" value="Unassembled WGS sequence"/>
</dbReference>
<sequence length="307" mass="35751">MKKLFTLLILCSTFSFGQYISKAKIISNQTNNTFEIRDVSYINDGKGIQFKTDLSKNTFAIVRLKDFKLIFDNEDYSKNIPKIKGVFNQKEFSYPDGLYLTKDDFISKKTEDRLFEMKPNLYADLFEQSADLVNFYDKNGKFPEYQQRDYFAIVKNGDIYFNVKEIKKIAKEKKILLAKEIPNFAYVRVKAGSDHHLYMELPRSQQNNGYLMMFGMAGAIASTIINTTDSKEEYSENYINLVKEGIITLNPNDYKGIIFNTKNKEFEILSNCSDLSNYSTRYNNSMLNLDCKSHYSIDKQREILNNL</sequence>
<protein>
    <recommendedName>
        <fullName evidence="3">DKNYY family protein</fullName>
    </recommendedName>
</protein>
<evidence type="ECO:0008006" key="3">
    <source>
        <dbReference type="Google" id="ProtNLM"/>
    </source>
</evidence>
<gene>
    <name evidence="1" type="ORF">HMH06_12780</name>
</gene>
<evidence type="ECO:0000313" key="1">
    <source>
        <dbReference type="EMBL" id="NOJ76686.1"/>
    </source>
</evidence>
<proteinExistence type="predicted"/>
<dbReference type="RefSeq" id="WP_171623976.1">
    <property type="nucleotide sequence ID" value="NZ_JABFOQ010000048.1"/>
</dbReference>